<protein>
    <submittedName>
        <fullName evidence="1">Uncharacterized protein</fullName>
    </submittedName>
</protein>
<evidence type="ECO:0000313" key="1">
    <source>
        <dbReference type="EMBL" id="UPK95177.1"/>
    </source>
</evidence>
<evidence type="ECO:0000313" key="2">
    <source>
        <dbReference type="Proteomes" id="UP000830768"/>
    </source>
</evidence>
<dbReference type="Proteomes" id="UP000830768">
    <property type="component" value="Chromosome 5"/>
</dbReference>
<accession>A0ACD3Z1U3</accession>
<reference evidence="1" key="1">
    <citation type="submission" date="2021-11" db="EMBL/GenBank/DDBJ databases">
        <title>Fusarium solani-melongenae Genome sequencing and assembly.</title>
        <authorList>
            <person name="Xie S."/>
            <person name="Huang L."/>
            <person name="Zhang X."/>
        </authorList>
    </citation>
    <scope>NUCLEOTIDE SEQUENCE</scope>
    <source>
        <strain evidence="1">CRI 24-3</strain>
    </source>
</reference>
<proteinExistence type="predicted"/>
<name>A0ACD3Z1U3_FUSSC</name>
<keyword evidence="2" id="KW-1185">Reference proteome</keyword>
<gene>
    <name evidence="1" type="ORF">LCI18_006112</name>
</gene>
<organism evidence="1 2">
    <name type="scientific">Fusarium solani subsp. cucurbitae</name>
    <name type="common">Neocosmosporum cucurbitae</name>
    <dbReference type="NCBI Taxonomy" id="2747967"/>
    <lineage>
        <taxon>Eukaryota</taxon>
        <taxon>Fungi</taxon>
        <taxon>Dikarya</taxon>
        <taxon>Ascomycota</taxon>
        <taxon>Pezizomycotina</taxon>
        <taxon>Sordariomycetes</taxon>
        <taxon>Hypocreomycetidae</taxon>
        <taxon>Hypocreales</taxon>
        <taxon>Nectriaceae</taxon>
        <taxon>Fusarium</taxon>
        <taxon>Fusarium solani species complex</taxon>
    </lineage>
</organism>
<dbReference type="EMBL" id="CP090034">
    <property type="protein sequence ID" value="UPK95177.1"/>
    <property type="molecule type" value="Genomic_DNA"/>
</dbReference>
<sequence>MGPLLILLSWVLLLGFASANPAYKTVAKASRPPTVTIRNGTLIGTSNTQYRQDFFLGIPYAAPPVGPLRLQKPSAADGWTGDKKATEYSPRCIWNSLNLIGFSQNTTDPMDEDCLYLNIIRPSGTQAGEKLPVLVWIHGGGFHEGSARDGRNNGTFLVETSKKMNTPILFVTFNYRVGAFGILPGREIEKAGLANLNLQDQRQALKWIQENIAEFGGDPSRVTIMGESVGGLSVGFHLLAYGGRDDGLFSGAIAQSGGPPLTIATTRNAKEREADFREVLERAGCLDSTQPLVCLREVPADIMRQAGQKLPTRITVDGDMVGNLSAQLRQGRFVRVPLMIGTTRNECTTFLQLEVKEPIDTEEGLRQFIGTSLGKQGISNESIRRWSELYQEEIDNPSEGGLGTVLPNPGEQYGSQYGRATLWMGDMMFSTNRRLSNRAWANHGVPSYSFLFDTVTAPMNPEILGAAHFQEMPYVFGNTQGVGYDEDPFPSNTAERQKHYKLAEIMSRMWISFATTQSPNSHQIPDLDIEWPEYSKEKPQNMVLSVSQGTHLQSDTWRVEAIDKIAETYGTL</sequence>